<keyword evidence="6" id="KW-0808">Transferase</keyword>
<dbReference type="InterPro" id="IPR023213">
    <property type="entry name" value="CAT-like_dom_sf"/>
</dbReference>
<dbReference type="OrthoDB" id="5391403at2759"/>
<evidence type="ECO:0000256" key="4">
    <source>
        <dbReference type="ARBA" id="ARBA00012945"/>
    </source>
</evidence>
<dbReference type="SUPFAM" id="SSF52777">
    <property type="entry name" value="CoA-dependent acyltransferases"/>
    <property type="match status" value="1"/>
</dbReference>
<dbReference type="GO" id="GO:0006099">
    <property type="term" value="P:tricarboxylic acid cycle"/>
    <property type="evidence" value="ECO:0007669"/>
    <property type="project" value="UniProtKB-KW"/>
</dbReference>
<evidence type="ECO:0000256" key="1">
    <source>
        <dbReference type="ARBA" id="ARBA00001938"/>
    </source>
</evidence>
<dbReference type="FunFam" id="3.30.559.10:FF:000007">
    <property type="entry name" value="Dihydrolipoamide acetyltransferase component of pyruvate dehydrogenase complex"/>
    <property type="match status" value="1"/>
</dbReference>
<keyword evidence="13" id="KW-1185">Reference proteome</keyword>
<accession>A0A0S4IY01</accession>
<proteinExistence type="inferred from homology"/>
<keyword evidence="9" id="KW-0012">Acyltransferase</keyword>
<organism evidence="12 13">
    <name type="scientific">Bodo saltans</name>
    <name type="common">Flagellated protozoan</name>
    <dbReference type="NCBI Taxonomy" id="75058"/>
    <lineage>
        <taxon>Eukaryota</taxon>
        <taxon>Discoba</taxon>
        <taxon>Euglenozoa</taxon>
        <taxon>Kinetoplastea</taxon>
        <taxon>Metakinetoplastina</taxon>
        <taxon>Eubodonida</taxon>
        <taxon>Bodonidae</taxon>
        <taxon>Bodo</taxon>
    </lineage>
</organism>
<keyword evidence="8" id="KW-0809">Transit peptide</keyword>
<dbReference type="PANTHER" id="PTHR43416">
    <property type="entry name" value="DIHYDROLIPOYLLYSINE-RESIDUE SUCCINYLTRANSFERASE COMPONENT OF 2-OXOGLUTARATE DEHYDROGENASE COMPLEX, MITOCHONDRIAL-RELATED"/>
    <property type="match status" value="1"/>
</dbReference>
<evidence type="ECO:0000256" key="3">
    <source>
        <dbReference type="ARBA" id="ARBA00007317"/>
    </source>
</evidence>
<dbReference type="SUPFAM" id="SSF51230">
    <property type="entry name" value="Single hybrid motif"/>
    <property type="match status" value="1"/>
</dbReference>
<dbReference type="OMA" id="NMPQTAV"/>
<reference evidence="13" key="1">
    <citation type="submission" date="2015-09" db="EMBL/GenBank/DDBJ databases">
        <authorList>
            <consortium name="Pathogen Informatics"/>
        </authorList>
    </citation>
    <scope>NUCLEOTIDE SEQUENCE [LARGE SCALE GENOMIC DNA]</scope>
    <source>
        <strain evidence="13">Lake Konstanz</strain>
    </source>
</reference>
<evidence type="ECO:0000256" key="5">
    <source>
        <dbReference type="ARBA" id="ARBA00022532"/>
    </source>
</evidence>
<dbReference type="EMBL" id="CYKH01000470">
    <property type="protein sequence ID" value="CUF97887.1"/>
    <property type="molecule type" value="Genomic_DNA"/>
</dbReference>
<dbReference type="CDD" id="cd06849">
    <property type="entry name" value="lipoyl_domain"/>
    <property type="match status" value="1"/>
</dbReference>
<dbReference type="UniPathway" id="UPA00868">
    <property type="reaction ID" value="UER00840"/>
</dbReference>
<evidence type="ECO:0000256" key="2">
    <source>
        <dbReference type="ARBA" id="ARBA00005145"/>
    </source>
</evidence>
<dbReference type="AlphaFoldDB" id="A0A0S4IY01"/>
<dbReference type="InterPro" id="IPR006255">
    <property type="entry name" value="SucB"/>
</dbReference>
<dbReference type="GO" id="GO:0033512">
    <property type="term" value="P:L-lysine catabolic process to acetyl-CoA via saccharopine"/>
    <property type="evidence" value="ECO:0007669"/>
    <property type="project" value="UniProtKB-UniPathway"/>
</dbReference>
<protein>
    <recommendedName>
        <fullName evidence="4">dihydrolipoyllysine-residue succinyltransferase</fullName>
        <ecNumber evidence="4">2.3.1.61</ecNumber>
    </recommendedName>
    <alternativeName>
        <fullName evidence="10">2-oxoglutarate dehydrogenase complex component E2</fullName>
    </alternativeName>
</protein>
<dbReference type="Gene3D" id="2.40.50.100">
    <property type="match status" value="1"/>
</dbReference>
<comment type="similarity">
    <text evidence="3">Belongs to the 2-oxoacid dehydrogenase family.</text>
</comment>
<dbReference type="Pfam" id="PF00364">
    <property type="entry name" value="Biotin_lipoyl"/>
    <property type="match status" value="1"/>
</dbReference>
<evidence type="ECO:0000256" key="6">
    <source>
        <dbReference type="ARBA" id="ARBA00022679"/>
    </source>
</evidence>
<evidence type="ECO:0000313" key="12">
    <source>
        <dbReference type="EMBL" id="CUF97887.1"/>
    </source>
</evidence>
<keyword evidence="7" id="KW-0450">Lipoyl</keyword>
<dbReference type="PROSITE" id="PS00189">
    <property type="entry name" value="LIPOYL"/>
    <property type="match status" value="1"/>
</dbReference>
<dbReference type="GO" id="GO:0005739">
    <property type="term" value="C:mitochondrion"/>
    <property type="evidence" value="ECO:0007669"/>
    <property type="project" value="TreeGrafter"/>
</dbReference>
<evidence type="ECO:0000256" key="8">
    <source>
        <dbReference type="ARBA" id="ARBA00022946"/>
    </source>
</evidence>
<dbReference type="PROSITE" id="PS50968">
    <property type="entry name" value="BIOTINYL_LIPOYL"/>
    <property type="match status" value="1"/>
</dbReference>
<dbReference type="InterPro" id="IPR001078">
    <property type="entry name" value="2-oxoacid_DH_actylTfrase"/>
</dbReference>
<sequence>MLRRFAPRVVQPLVAFPMGDVAKRFCVSIVVPTIAESITTGKVVNWSKKVGDAVAEDEVICQVESDKVTVDVRSPINGTLTSIAKADGENVDVGALLSTVKEGAAPAAAAAPAATASAPAAAEVKKAAPAAAAPAAAPKAAAPSTPAPQVAIGADSRVRNVRISSMRQRIADRLKASQNTAAMLTTFNEIDMTPLIQLRNKYKDDFAKRHGVKLGFMSPFAKACAIALQDVPSINASWGNEVIEFHDFVDISIAVSTPKGLVVPVLRDVQKMNLAQIEKKIEEFGVKAKDNKLQLSEMTGGTFTISNGGTFGSWMGTPIINPPQSAILGMHATKKKPWVVGDQVVVRDIMAVALTYDHRLIDGRDAVTFLVKVKNLIEDPARMVLDLA</sequence>
<keyword evidence="5" id="KW-0816">Tricarboxylic acid cycle</keyword>
<comment type="cofactor">
    <cofactor evidence="1">
        <name>(R)-lipoate</name>
        <dbReference type="ChEBI" id="CHEBI:83088"/>
    </cofactor>
</comment>
<dbReference type="PANTHER" id="PTHR43416:SF5">
    <property type="entry name" value="DIHYDROLIPOYLLYSINE-RESIDUE SUCCINYLTRANSFERASE COMPONENT OF 2-OXOGLUTARATE DEHYDROGENASE COMPLEX, MITOCHONDRIAL"/>
    <property type="match status" value="1"/>
</dbReference>
<dbReference type="EC" id="2.3.1.61" evidence="4"/>
<dbReference type="InterPro" id="IPR003016">
    <property type="entry name" value="2-oxoA_DH_lipoyl-BS"/>
</dbReference>
<evidence type="ECO:0000259" key="11">
    <source>
        <dbReference type="PROSITE" id="PS50968"/>
    </source>
</evidence>
<dbReference type="VEuPathDB" id="TriTrypDB:BSAL_04300"/>
<dbReference type="GO" id="GO:0045252">
    <property type="term" value="C:oxoglutarate dehydrogenase complex"/>
    <property type="evidence" value="ECO:0007669"/>
    <property type="project" value="InterPro"/>
</dbReference>
<dbReference type="Gene3D" id="3.30.559.10">
    <property type="entry name" value="Chloramphenicol acetyltransferase-like domain"/>
    <property type="match status" value="1"/>
</dbReference>
<dbReference type="InterPro" id="IPR050537">
    <property type="entry name" value="2-oxoacid_dehydrogenase"/>
</dbReference>
<name>A0A0S4IY01_BODSA</name>
<evidence type="ECO:0000313" key="13">
    <source>
        <dbReference type="Proteomes" id="UP000051952"/>
    </source>
</evidence>
<evidence type="ECO:0000256" key="9">
    <source>
        <dbReference type="ARBA" id="ARBA00023315"/>
    </source>
</evidence>
<dbReference type="GO" id="GO:0004149">
    <property type="term" value="F:dihydrolipoyllysine-residue succinyltransferase activity"/>
    <property type="evidence" value="ECO:0007669"/>
    <property type="project" value="UniProtKB-EC"/>
</dbReference>
<dbReference type="InterPro" id="IPR011053">
    <property type="entry name" value="Single_hybrid_motif"/>
</dbReference>
<dbReference type="Proteomes" id="UP000051952">
    <property type="component" value="Unassembled WGS sequence"/>
</dbReference>
<dbReference type="NCBIfam" id="TIGR01347">
    <property type="entry name" value="sucB"/>
    <property type="match status" value="1"/>
</dbReference>
<dbReference type="InterPro" id="IPR000089">
    <property type="entry name" value="Biotin_lipoyl"/>
</dbReference>
<feature type="domain" description="Lipoyl-binding" evidence="11">
    <location>
        <begin position="26"/>
        <end position="101"/>
    </location>
</feature>
<evidence type="ECO:0000256" key="7">
    <source>
        <dbReference type="ARBA" id="ARBA00022823"/>
    </source>
</evidence>
<dbReference type="Pfam" id="PF00198">
    <property type="entry name" value="2-oxoacid_dh"/>
    <property type="match status" value="1"/>
</dbReference>
<evidence type="ECO:0000256" key="10">
    <source>
        <dbReference type="ARBA" id="ARBA00032406"/>
    </source>
</evidence>
<comment type="pathway">
    <text evidence="2">Amino-acid degradation; L-lysine degradation via saccharopine pathway; glutaryl-CoA from L-lysine: step 6/6.</text>
</comment>
<gene>
    <name evidence="12" type="ORF">BSAL_04300</name>
</gene>